<reference evidence="2 3" key="1">
    <citation type="submission" date="2018-06" db="EMBL/GenBank/DDBJ databases">
        <authorList>
            <consortium name="Pathogen Informatics"/>
            <person name="Doyle S."/>
        </authorList>
    </citation>
    <scope>NUCLEOTIDE SEQUENCE [LARGE SCALE GENOMIC DNA]</scope>
    <source>
        <strain evidence="2 3">NCTC10851</strain>
    </source>
</reference>
<dbReference type="AlphaFoldDB" id="A0A380VBL4"/>
<sequence>MQTLFIRMLVATMMALGFSLPALAANVPVGVVLAKK</sequence>
<dbReference type="EMBL" id="UFSB01000001">
    <property type="protein sequence ID" value="SUU35380.1"/>
    <property type="molecule type" value="Genomic_DNA"/>
</dbReference>
<gene>
    <name evidence="2" type="ORF">NCTC10851_00827</name>
</gene>
<evidence type="ECO:0000313" key="3">
    <source>
        <dbReference type="Proteomes" id="UP000254507"/>
    </source>
</evidence>
<proteinExistence type="predicted"/>
<keyword evidence="1" id="KW-0732">Signal</keyword>
<feature type="chain" id="PRO_5016682544" evidence="1">
    <location>
        <begin position="25"/>
        <end position="36"/>
    </location>
</feature>
<organism evidence="2 3">
    <name type="scientific">Actinobacillus seminis</name>
    <dbReference type="NCBI Taxonomy" id="722"/>
    <lineage>
        <taxon>Bacteria</taxon>
        <taxon>Pseudomonadati</taxon>
        <taxon>Pseudomonadota</taxon>
        <taxon>Gammaproteobacteria</taxon>
        <taxon>Pasteurellales</taxon>
        <taxon>Pasteurellaceae</taxon>
        <taxon>Actinobacillus</taxon>
    </lineage>
</organism>
<dbReference type="Proteomes" id="UP000254507">
    <property type="component" value="Unassembled WGS sequence"/>
</dbReference>
<accession>A0A380VBL4</accession>
<name>A0A380VBL4_9PAST</name>
<protein>
    <submittedName>
        <fullName evidence="2">Uncharacterized protein</fullName>
    </submittedName>
</protein>
<feature type="signal peptide" evidence="1">
    <location>
        <begin position="1"/>
        <end position="24"/>
    </location>
</feature>
<evidence type="ECO:0000313" key="2">
    <source>
        <dbReference type="EMBL" id="SUU35380.1"/>
    </source>
</evidence>
<evidence type="ECO:0000256" key="1">
    <source>
        <dbReference type="SAM" id="SignalP"/>
    </source>
</evidence>